<name>A0A8S5SGN1_9CAUD</name>
<evidence type="ECO:0000313" key="1">
    <source>
        <dbReference type="EMBL" id="DAF50110.1"/>
    </source>
</evidence>
<organism evidence="1">
    <name type="scientific">Siphoviridae sp. ctzyE57</name>
    <dbReference type="NCBI Taxonomy" id="2827982"/>
    <lineage>
        <taxon>Viruses</taxon>
        <taxon>Duplodnaviria</taxon>
        <taxon>Heunggongvirae</taxon>
        <taxon>Uroviricota</taxon>
        <taxon>Caudoviricetes</taxon>
    </lineage>
</organism>
<sequence length="49" mass="5852">MRDCQNGRRDSPRPRDDKPWGYVIKVCYSLPCARVYTRRSTSWMCVRAN</sequence>
<dbReference type="EMBL" id="BK032592">
    <property type="protein sequence ID" value="DAF50110.1"/>
    <property type="molecule type" value="Genomic_DNA"/>
</dbReference>
<proteinExistence type="predicted"/>
<protein>
    <submittedName>
        <fullName evidence="1">Uncharacterized protein</fullName>
    </submittedName>
</protein>
<accession>A0A8S5SGN1</accession>
<reference evidence="1" key="1">
    <citation type="journal article" date="2021" name="Proc. Natl. Acad. Sci. U.S.A.">
        <title>A Catalog of Tens of Thousands of Viruses from Human Metagenomes Reveals Hidden Associations with Chronic Diseases.</title>
        <authorList>
            <person name="Tisza M.J."/>
            <person name="Buck C.B."/>
        </authorList>
    </citation>
    <scope>NUCLEOTIDE SEQUENCE</scope>
    <source>
        <strain evidence="1">CtzyE57</strain>
    </source>
</reference>